<accession>A0ABS4JL83</accession>
<dbReference type="EMBL" id="JAGGLD010000008">
    <property type="protein sequence ID" value="MBP2002482.1"/>
    <property type="molecule type" value="Genomic_DNA"/>
</dbReference>
<proteinExistence type="predicted"/>
<sequence length="70" mass="8013">MKKGLELSLNTTPYPSLHIDDPSAEMIFNNEDNREVSSGSSMIAWRHIKSSLTGISQPWYIRLQEHRNPS</sequence>
<evidence type="ECO:0000313" key="1">
    <source>
        <dbReference type="EMBL" id="MBP2002482.1"/>
    </source>
</evidence>
<organism evidence="1 2">
    <name type="scientific">Paenibacillus shirakamiensis</name>
    <dbReference type="NCBI Taxonomy" id="1265935"/>
    <lineage>
        <taxon>Bacteria</taxon>
        <taxon>Bacillati</taxon>
        <taxon>Bacillota</taxon>
        <taxon>Bacilli</taxon>
        <taxon>Bacillales</taxon>
        <taxon>Paenibacillaceae</taxon>
        <taxon>Paenibacillus</taxon>
    </lineage>
</organism>
<reference evidence="1 2" key="1">
    <citation type="submission" date="2021-03" db="EMBL/GenBank/DDBJ databases">
        <title>Genomic Encyclopedia of Type Strains, Phase IV (KMG-IV): sequencing the most valuable type-strain genomes for metagenomic binning, comparative biology and taxonomic classification.</title>
        <authorList>
            <person name="Goeker M."/>
        </authorList>
    </citation>
    <scope>NUCLEOTIDE SEQUENCE [LARGE SCALE GENOMIC DNA]</scope>
    <source>
        <strain evidence="1 2">DSM 26806</strain>
    </source>
</reference>
<dbReference type="Proteomes" id="UP001519288">
    <property type="component" value="Unassembled WGS sequence"/>
</dbReference>
<evidence type="ECO:0000313" key="2">
    <source>
        <dbReference type="Proteomes" id="UP001519288"/>
    </source>
</evidence>
<name>A0ABS4JL83_9BACL</name>
<keyword evidence="2" id="KW-1185">Reference proteome</keyword>
<protein>
    <submittedName>
        <fullName evidence="1">Uncharacterized protein</fullName>
    </submittedName>
</protein>
<gene>
    <name evidence="1" type="ORF">J2Z69_003555</name>
</gene>
<comment type="caution">
    <text evidence="1">The sequence shown here is derived from an EMBL/GenBank/DDBJ whole genome shotgun (WGS) entry which is preliminary data.</text>
</comment>